<accession>A0A5J4UPX1</accession>
<dbReference type="EMBL" id="SNRW01014126">
    <property type="protein sequence ID" value="KAA6371825.1"/>
    <property type="molecule type" value="Genomic_DNA"/>
</dbReference>
<evidence type="ECO:0000313" key="2">
    <source>
        <dbReference type="Proteomes" id="UP000324800"/>
    </source>
</evidence>
<protein>
    <submittedName>
        <fullName evidence="1">Uncharacterized protein</fullName>
    </submittedName>
</protein>
<reference evidence="1 2" key="1">
    <citation type="submission" date="2019-03" db="EMBL/GenBank/DDBJ databases">
        <title>Single cell metagenomics reveals metabolic interactions within the superorganism composed of flagellate Streblomastix strix and complex community of Bacteroidetes bacteria on its surface.</title>
        <authorList>
            <person name="Treitli S.C."/>
            <person name="Kolisko M."/>
            <person name="Husnik F."/>
            <person name="Keeling P."/>
            <person name="Hampl V."/>
        </authorList>
    </citation>
    <scope>NUCLEOTIDE SEQUENCE [LARGE SCALE GENOMIC DNA]</scope>
    <source>
        <strain evidence="1">ST1C</strain>
    </source>
</reference>
<evidence type="ECO:0000313" key="1">
    <source>
        <dbReference type="EMBL" id="KAA6371825.1"/>
    </source>
</evidence>
<dbReference type="Proteomes" id="UP000324800">
    <property type="component" value="Unassembled WGS sequence"/>
</dbReference>
<organism evidence="1 2">
    <name type="scientific">Streblomastix strix</name>
    <dbReference type="NCBI Taxonomy" id="222440"/>
    <lineage>
        <taxon>Eukaryota</taxon>
        <taxon>Metamonada</taxon>
        <taxon>Preaxostyla</taxon>
        <taxon>Oxymonadida</taxon>
        <taxon>Streblomastigidae</taxon>
        <taxon>Streblomastix</taxon>
    </lineage>
</organism>
<name>A0A5J4UPX1_9EUKA</name>
<feature type="non-terminal residue" evidence="1">
    <location>
        <position position="1"/>
    </location>
</feature>
<proteinExistence type="predicted"/>
<comment type="caution">
    <text evidence="1">The sequence shown here is derived from an EMBL/GenBank/DDBJ whole genome shotgun (WGS) entry which is preliminary data.</text>
</comment>
<dbReference type="AlphaFoldDB" id="A0A5J4UPX1"/>
<sequence>FLLKHPRRLQNPYRASFRPSTYTPTDLSVPSRRMRVQVDLQWSKFRAQDKKFLFSFGITALEKLDVSVAEITDF</sequence>
<gene>
    <name evidence="1" type="ORF">EZS28_032648</name>
</gene>